<sequence>MKLKTSELTGRALDWAVALAADAKSVECSRIGDYLLELPNSDYFFATGDWYTFRPSTDWAPCGQLIDIFRMEITNVLVNDVWKYYATCPHLMGEYQHGNTPKLAICRAVVAAQLGDEVEIPDMLLEGK</sequence>
<dbReference type="EMBL" id="JACOII010000076">
    <property type="protein sequence ID" value="MBI6550711.1"/>
    <property type="molecule type" value="Genomic_DNA"/>
</dbReference>
<dbReference type="InterPro" id="IPR019701">
    <property type="entry name" value="Phage_P22_NinX"/>
</dbReference>
<name>A0ABS0UA00_9GAMM</name>
<comment type="caution">
    <text evidence="1">The sequence shown here is derived from an EMBL/GenBank/DDBJ whole genome shotgun (WGS) entry which is preliminary data.</text>
</comment>
<gene>
    <name evidence="1" type="ORF">H8A87_18985</name>
</gene>
<dbReference type="Proteomes" id="UP000696184">
    <property type="component" value="Unassembled WGS sequence"/>
</dbReference>
<dbReference type="Pfam" id="PF10765">
    <property type="entry name" value="Phage_P22_NinX"/>
    <property type="match status" value="1"/>
</dbReference>
<dbReference type="RefSeq" id="WP_198691452.1">
    <property type="nucleotide sequence ID" value="NZ_CAWPUD010000078.1"/>
</dbReference>
<accession>A0ABS0UA00</accession>
<evidence type="ECO:0000313" key="1">
    <source>
        <dbReference type="EMBL" id="MBI6550711.1"/>
    </source>
</evidence>
<organism evidence="1 2">
    <name type="scientific">Xenorhabdus lircayensis</name>
    <dbReference type="NCBI Taxonomy" id="2763499"/>
    <lineage>
        <taxon>Bacteria</taxon>
        <taxon>Pseudomonadati</taxon>
        <taxon>Pseudomonadota</taxon>
        <taxon>Gammaproteobacteria</taxon>
        <taxon>Enterobacterales</taxon>
        <taxon>Morganellaceae</taxon>
        <taxon>Xenorhabdus</taxon>
    </lineage>
</organism>
<evidence type="ECO:0000313" key="2">
    <source>
        <dbReference type="Proteomes" id="UP000696184"/>
    </source>
</evidence>
<reference evidence="1 2" key="1">
    <citation type="submission" date="2020-08" db="EMBL/GenBank/DDBJ databases">
        <title>Description of Xenorhabdus lircayensis sp. nov., the symbiotic bacterium associated with the entomopathogenic nematode Steirnernema unicornum.</title>
        <authorList>
            <person name="Castaneda-Alvarez C."/>
            <person name="Prodan S."/>
            <person name="Zamorano A."/>
            <person name="San-Blas E."/>
            <person name="Aballay E."/>
        </authorList>
    </citation>
    <scope>NUCLEOTIDE SEQUENCE [LARGE SCALE GENOMIC DNA]</scope>
    <source>
        <strain evidence="1 2">VLS</strain>
    </source>
</reference>
<protein>
    <submittedName>
        <fullName evidence="1">DUF2591 family protein</fullName>
    </submittedName>
</protein>
<keyword evidence="2" id="KW-1185">Reference proteome</keyword>
<proteinExistence type="predicted"/>